<dbReference type="InterPro" id="IPR010493">
    <property type="entry name" value="Ser_AcTrfase_N"/>
</dbReference>
<dbReference type="PANTHER" id="PTHR42811">
    <property type="entry name" value="SERINE ACETYLTRANSFERASE"/>
    <property type="match status" value="1"/>
</dbReference>
<gene>
    <name evidence="2" type="ORF">Dsin_023377</name>
</gene>
<dbReference type="GO" id="GO:0006535">
    <property type="term" value="P:cysteine biosynthetic process from serine"/>
    <property type="evidence" value="ECO:0007669"/>
    <property type="project" value="InterPro"/>
</dbReference>
<sequence length="193" mass="21418">MKCYEICKPNNNNYMRHCRPSFSDSVPRMPFNKKTVHTCTIVGRDDDNDRVEKQSSDGENDDLWLKMKEEAKSDVEHEPVLSTYYFTSILSHNSLESALANHLSIKLSNLSLSSSTLFDLFIGKASGDRHPKIGDGVLIGEGAKIGAGSEVLKDVPPKTTMVGNPVRLIGRKENPIRHDKIPSLKCYAKASLA</sequence>
<name>A0AAE0E213_9ROSI</name>
<reference evidence="2" key="1">
    <citation type="journal article" date="2023" name="Plant J.">
        <title>Genome sequences and population genomics provide insights into the demographic history, inbreeding, and mutation load of two 'living fossil' tree species of Dipteronia.</title>
        <authorList>
            <person name="Feng Y."/>
            <person name="Comes H.P."/>
            <person name="Chen J."/>
            <person name="Zhu S."/>
            <person name="Lu R."/>
            <person name="Zhang X."/>
            <person name="Li P."/>
            <person name="Qiu J."/>
            <person name="Olsen K.M."/>
            <person name="Qiu Y."/>
        </authorList>
    </citation>
    <scope>NUCLEOTIDE SEQUENCE</scope>
    <source>
        <strain evidence="2">NBL</strain>
    </source>
</reference>
<dbReference type="SMART" id="SM00971">
    <property type="entry name" value="SATase_N"/>
    <property type="match status" value="1"/>
</dbReference>
<organism evidence="2 3">
    <name type="scientific">Dipteronia sinensis</name>
    <dbReference type="NCBI Taxonomy" id="43782"/>
    <lineage>
        <taxon>Eukaryota</taxon>
        <taxon>Viridiplantae</taxon>
        <taxon>Streptophyta</taxon>
        <taxon>Embryophyta</taxon>
        <taxon>Tracheophyta</taxon>
        <taxon>Spermatophyta</taxon>
        <taxon>Magnoliopsida</taxon>
        <taxon>eudicotyledons</taxon>
        <taxon>Gunneridae</taxon>
        <taxon>Pentapetalae</taxon>
        <taxon>rosids</taxon>
        <taxon>malvids</taxon>
        <taxon>Sapindales</taxon>
        <taxon>Sapindaceae</taxon>
        <taxon>Hippocastanoideae</taxon>
        <taxon>Acereae</taxon>
        <taxon>Dipteronia</taxon>
    </lineage>
</organism>
<dbReference type="EMBL" id="JANJYJ010000007">
    <property type="protein sequence ID" value="KAK3199962.1"/>
    <property type="molecule type" value="Genomic_DNA"/>
</dbReference>
<evidence type="ECO:0000259" key="1">
    <source>
        <dbReference type="SMART" id="SM00971"/>
    </source>
</evidence>
<proteinExistence type="predicted"/>
<evidence type="ECO:0000313" key="3">
    <source>
        <dbReference type="Proteomes" id="UP001281410"/>
    </source>
</evidence>
<dbReference type="AlphaFoldDB" id="A0AAE0E213"/>
<dbReference type="GO" id="GO:0005737">
    <property type="term" value="C:cytoplasm"/>
    <property type="evidence" value="ECO:0007669"/>
    <property type="project" value="InterPro"/>
</dbReference>
<dbReference type="GO" id="GO:0009001">
    <property type="term" value="F:serine O-acetyltransferase activity"/>
    <property type="evidence" value="ECO:0007669"/>
    <property type="project" value="InterPro"/>
</dbReference>
<comment type="caution">
    <text evidence="2">The sequence shown here is derived from an EMBL/GenBank/DDBJ whole genome shotgun (WGS) entry which is preliminary data.</text>
</comment>
<accession>A0AAE0E213</accession>
<feature type="domain" description="Serine acetyltransferase N-terminal" evidence="1">
    <location>
        <begin position="63"/>
        <end position="140"/>
    </location>
</feature>
<dbReference type="InterPro" id="IPR042122">
    <property type="entry name" value="Ser_AcTrfase_N_sf"/>
</dbReference>
<dbReference type="SUPFAM" id="SSF51161">
    <property type="entry name" value="Trimeric LpxA-like enzymes"/>
    <property type="match status" value="1"/>
</dbReference>
<dbReference type="InterPro" id="IPR011004">
    <property type="entry name" value="Trimer_LpxA-like_sf"/>
</dbReference>
<evidence type="ECO:0000313" key="2">
    <source>
        <dbReference type="EMBL" id="KAK3199962.1"/>
    </source>
</evidence>
<dbReference type="Gene3D" id="2.160.10.10">
    <property type="entry name" value="Hexapeptide repeat proteins"/>
    <property type="match status" value="1"/>
</dbReference>
<keyword evidence="3" id="KW-1185">Reference proteome</keyword>
<dbReference type="Pfam" id="PF06426">
    <property type="entry name" value="SATase_N"/>
    <property type="match status" value="1"/>
</dbReference>
<protein>
    <recommendedName>
        <fullName evidence="1">Serine acetyltransferase N-terminal domain-containing protein</fullName>
    </recommendedName>
</protein>
<dbReference type="Proteomes" id="UP001281410">
    <property type="component" value="Unassembled WGS sequence"/>
</dbReference>
<dbReference type="Gene3D" id="1.10.3130.10">
    <property type="entry name" value="serine acetyltransferase, domain 1"/>
    <property type="match status" value="1"/>
</dbReference>